<evidence type="ECO:0000313" key="3">
    <source>
        <dbReference type="Proteomes" id="UP000537204"/>
    </source>
</evidence>
<evidence type="ECO:0000256" key="1">
    <source>
        <dbReference type="SAM" id="MobiDB-lite"/>
    </source>
</evidence>
<protein>
    <submittedName>
        <fullName evidence="2">Uncharacterized protein</fullName>
    </submittedName>
</protein>
<gene>
    <name evidence="2" type="ORF">HDE68_001225</name>
</gene>
<feature type="region of interest" description="Disordered" evidence="1">
    <location>
        <begin position="162"/>
        <end position="191"/>
    </location>
</feature>
<feature type="compositionally biased region" description="Polar residues" evidence="1">
    <location>
        <begin position="422"/>
        <end position="431"/>
    </location>
</feature>
<comment type="caution">
    <text evidence="2">The sequence shown here is derived from an EMBL/GenBank/DDBJ whole genome shotgun (WGS) entry which is preliminary data.</text>
</comment>
<feature type="compositionally biased region" description="Gly residues" evidence="1">
    <location>
        <begin position="162"/>
        <end position="189"/>
    </location>
</feature>
<evidence type="ECO:0000313" key="2">
    <source>
        <dbReference type="EMBL" id="MBB5635340.1"/>
    </source>
</evidence>
<dbReference type="Proteomes" id="UP000537204">
    <property type="component" value="Unassembled WGS sequence"/>
</dbReference>
<dbReference type="EMBL" id="JACHCE010000001">
    <property type="protein sequence ID" value="MBB5635340.1"/>
    <property type="molecule type" value="Genomic_DNA"/>
</dbReference>
<reference evidence="2 3" key="1">
    <citation type="submission" date="2020-08" db="EMBL/GenBank/DDBJ databases">
        <title>Genomic Encyclopedia of Type Strains, Phase IV (KMG-V): Genome sequencing to study the core and pangenomes of soil and plant-associated prokaryotes.</title>
        <authorList>
            <person name="Whitman W."/>
        </authorList>
    </citation>
    <scope>NUCLEOTIDE SEQUENCE [LARGE SCALE GENOMIC DNA]</scope>
    <source>
        <strain evidence="2 3">S3M1</strain>
    </source>
</reference>
<accession>A0A7W8ZK69</accession>
<organism evidence="2 3">
    <name type="scientific">Pedobacter cryoconitis</name>
    <dbReference type="NCBI Taxonomy" id="188932"/>
    <lineage>
        <taxon>Bacteria</taxon>
        <taxon>Pseudomonadati</taxon>
        <taxon>Bacteroidota</taxon>
        <taxon>Sphingobacteriia</taxon>
        <taxon>Sphingobacteriales</taxon>
        <taxon>Sphingobacteriaceae</taxon>
        <taxon>Pedobacter</taxon>
    </lineage>
</organism>
<proteinExistence type="predicted"/>
<sequence>MGKRKLDWDNAFLQSNGDTVAVFVPVKLDARITLVDGGLPGARIDNLLYLRLMTTSKAFDGSKAEMISMIPDQIWEKGKNFSGHMFIENWFSPNISVVSRTKNSTIPKNINSKNPGDKVVNGFMDCYTATETACVGAGGGETCVTNTTTVCVGGGGGNPGGGGGGGDGGGSTGTPGGAGGSGGGGGNGNNNGPKVLSPNIIININTRSCVGSIINQILNNYDTMISNSVADVAGIRNNDKTNAMEAIAYLQSLKTFTIGITEGTIEDKISTDQNGNILSVAETHGSTDPKTGNITLNSQMLNKATDLAVASTVIHELMHSYLVYGTQHLTGEQKMAFEDVNRFIFSPEDNSPISGGAAQHFQMASTYVESMAVILTNYAQANGIQSPDDSVPLKDYCEDIFWSSLQQSSGLLPKNPERSKKTGSQEFNNETKSTKKKGC</sequence>
<name>A0A7W8ZK69_9SPHI</name>
<dbReference type="AlphaFoldDB" id="A0A7W8ZK69"/>
<feature type="region of interest" description="Disordered" evidence="1">
    <location>
        <begin position="408"/>
        <end position="439"/>
    </location>
</feature>
<dbReference type="RefSeq" id="WP_183879852.1">
    <property type="nucleotide sequence ID" value="NZ_JACHCE010000001.1"/>
</dbReference>